<dbReference type="EMBL" id="PQFF01000038">
    <property type="protein sequence ID" value="RHZ87072.1"/>
    <property type="molecule type" value="Genomic_DNA"/>
</dbReference>
<dbReference type="AlphaFoldDB" id="A0A397JII6"/>
<protein>
    <recommendedName>
        <fullName evidence="4">F-box domain-containing protein</fullName>
    </recommendedName>
</protein>
<dbReference type="OrthoDB" id="2340555at2759"/>
<feature type="compositionally biased region" description="Low complexity" evidence="1">
    <location>
        <begin position="167"/>
        <end position="200"/>
    </location>
</feature>
<name>A0A397JII6_9GLOM</name>
<accession>A0A397JII6</accession>
<evidence type="ECO:0000256" key="1">
    <source>
        <dbReference type="SAM" id="MobiDB-lite"/>
    </source>
</evidence>
<dbReference type="Proteomes" id="UP000266861">
    <property type="component" value="Unassembled WGS sequence"/>
</dbReference>
<gene>
    <name evidence="2" type="ORF">Glove_40g66</name>
</gene>
<comment type="caution">
    <text evidence="2">The sequence shown here is derived from an EMBL/GenBank/DDBJ whole genome shotgun (WGS) entry which is preliminary data.</text>
</comment>
<evidence type="ECO:0008006" key="4">
    <source>
        <dbReference type="Google" id="ProtNLM"/>
    </source>
</evidence>
<keyword evidence="3" id="KW-1185">Reference proteome</keyword>
<reference evidence="2 3" key="1">
    <citation type="submission" date="2018-08" db="EMBL/GenBank/DDBJ databases">
        <title>Genome and evolution of the arbuscular mycorrhizal fungus Diversispora epigaea (formerly Glomus versiforme) and its bacterial endosymbionts.</title>
        <authorList>
            <person name="Sun X."/>
            <person name="Fei Z."/>
            <person name="Harrison M."/>
        </authorList>
    </citation>
    <scope>NUCLEOTIDE SEQUENCE [LARGE SCALE GENOMIC DNA]</scope>
    <source>
        <strain evidence="2 3">IT104</strain>
    </source>
</reference>
<proteinExistence type="predicted"/>
<sequence length="303" mass="35312">MNLVKKPKTREPIPFEYLNQETDNNNNDNNIDLAGNICLLRFARSFYYNIHAIFENEEEKEVKKVVRMNFPNEIMLIIFETLLRIESNFPKIFLLRRTCKQWNKLIPVVINDAFTHMFSGNWVIEITACDKKYKTYLLKHVRPIYDASSNLICFMNLNSTSSRTCATSSPPSNSQLSQDNQNNSFSSTTTTTTTTTTSISSLSSQTSQSSTLIDFSNHLSFLFEIKYNNLSVVALDHYIDLLGEKEGEKIFYDVSKTFYCIKTLKNEFFELMYWKIVPNIWFDRMMILDGEHGTIKFSFIAFY</sequence>
<feature type="region of interest" description="Disordered" evidence="1">
    <location>
        <begin position="165"/>
        <end position="200"/>
    </location>
</feature>
<organism evidence="2 3">
    <name type="scientific">Diversispora epigaea</name>
    <dbReference type="NCBI Taxonomy" id="1348612"/>
    <lineage>
        <taxon>Eukaryota</taxon>
        <taxon>Fungi</taxon>
        <taxon>Fungi incertae sedis</taxon>
        <taxon>Mucoromycota</taxon>
        <taxon>Glomeromycotina</taxon>
        <taxon>Glomeromycetes</taxon>
        <taxon>Diversisporales</taxon>
        <taxon>Diversisporaceae</taxon>
        <taxon>Diversispora</taxon>
    </lineage>
</organism>
<evidence type="ECO:0000313" key="2">
    <source>
        <dbReference type="EMBL" id="RHZ87072.1"/>
    </source>
</evidence>
<evidence type="ECO:0000313" key="3">
    <source>
        <dbReference type="Proteomes" id="UP000266861"/>
    </source>
</evidence>